<gene>
    <name evidence="8" type="ORF">ACFO3E_16530</name>
</gene>
<dbReference type="PANTHER" id="PTHR43884:SF20">
    <property type="entry name" value="ACYL-COA DEHYDROGENASE FADE28"/>
    <property type="match status" value="1"/>
</dbReference>
<comment type="caution">
    <text evidence="8">The sequence shown here is derived from an EMBL/GenBank/DDBJ whole genome shotgun (WGS) entry which is preliminary data.</text>
</comment>
<feature type="domain" description="Acyl-CoA dehydrogenase/oxidase N-terminal" evidence="7">
    <location>
        <begin position="6"/>
        <end position="103"/>
    </location>
</feature>
<name>A0ABV9F3M7_9SPHN</name>
<comment type="cofactor">
    <cofactor evidence="1">
        <name>FAD</name>
        <dbReference type="ChEBI" id="CHEBI:57692"/>
    </cofactor>
</comment>
<dbReference type="SUPFAM" id="SSF47203">
    <property type="entry name" value="Acyl-CoA dehydrogenase C-terminal domain-like"/>
    <property type="match status" value="1"/>
</dbReference>
<feature type="domain" description="Acyl-CoA dehydrogenase/oxidase C-terminal" evidence="6">
    <location>
        <begin position="186"/>
        <end position="326"/>
    </location>
</feature>
<evidence type="ECO:0000313" key="8">
    <source>
        <dbReference type="EMBL" id="MFC4595768.1"/>
    </source>
</evidence>
<reference evidence="9" key="1">
    <citation type="journal article" date="2019" name="Int. J. Syst. Evol. Microbiol.">
        <title>The Global Catalogue of Microorganisms (GCM) 10K type strain sequencing project: providing services to taxonomists for standard genome sequencing and annotation.</title>
        <authorList>
            <consortium name="The Broad Institute Genomics Platform"/>
            <consortium name="The Broad Institute Genome Sequencing Center for Infectious Disease"/>
            <person name="Wu L."/>
            <person name="Ma J."/>
        </authorList>
    </citation>
    <scope>NUCLEOTIDE SEQUENCE [LARGE SCALE GENOMIC DNA]</scope>
    <source>
        <strain evidence="9">NBRC 103632</strain>
    </source>
</reference>
<dbReference type="EC" id="1.-.-.-" evidence="8"/>
<evidence type="ECO:0000256" key="3">
    <source>
        <dbReference type="ARBA" id="ARBA00022630"/>
    </source>
</evidence>
<keyword evidence="9" id="KW-1185">Reference proteome</keyword>
<comment type="similarity">
    <text evidence="2">Belongs to the acyl-CoA dehydrogenase family.</text>
</comment>
<dbReference type="GO" id="GO:0016491">
    <property type="term" value="F:oxidoreductase activity"/>
    <property type="evidence" value="ECO:0007669"/>
    <property type="project" value="UniProtKB-KW"/>
</dbReference>
<dbReference type="PANTHER" id="PTHR43884">
    <property type="entry name" value="ACYL-COA DEHYDROGENASE"/>
    <property type="match status" value="1"/>
</dbReference>
<dbReference type="SUPFAM" id="SSF56645">
    <property type="entry name" value="Acyl-CoA dehydrogenase NM domain-like"/>
    <property type="match status" value="1"/>
</dbReference>
<evidence type="ECO:0000313" key="9">
    <source>
        <dbReference type="Proteomes" id="UP001595957"/>
    </source>
</evidence>
<dbReference type="InterPro" id="IPR037069">
    <property type="entry name" value="AcylCoA_DH/ox_N_sf"/>
</dbReference>
<keyword evidence="3" id="KW-0285">Flavoprotein</keyword>
<keyword evidence="4" id="KW-0274">FAD</keyword>
<dbReference type="InterPro" id="IPR009100">
    <property type="entry name" value="AcylCoA_DH/oxidase_NM_dom_sf"/>
</dbReference>
<evidence type="ECO:0000256" key="5">
    <source>
        <dbReference type="ARBA" id="ARBA00023002"/>
    </source>
</evidence>
<dbReference type="Pfam" id="PF00441">
    <property type="entry name" value="Acyl-CoA_dh_1"/>
    <property type="match status" value="1"/>
</dbReference>
<organism evidence="8 9">
    <name type="scientific">Sphingobium tyrosinilyticum</name>
    <dbReference type="NCBI Taxonomy" id="2715436"/>
    <lineage>
        <taxon>Bacteria</taxon>
        <taxon>Pseudomonadati</taxon>
        <taxon>Pseudomonadota</taxon>
        <taxon>Alphaproteobacteria</taxon>
        <taxon>Sphingomonadales</taxon>
        <taxon>Sphingomonadaceae</taxon>
        <taxon>Sphingobium</taxon>
    </lineage>
</organism>
<dbReference type="EMBL" id="JBHSFZ010000058">
    <property type="protein sequence ID" value="MFC4595768.1"/>
    <property type="molecule type" value="Genomic_DNA"/>
</dbReference>
<dbReference type="Pfam" id="PF02771">
    <property type="entry name" value="Acyl-CoA_dh_N"/>
    <property type="match status" value="1"/>
</dbReference>
<evidence type="ECO:0000256" key="2">
    <source>
        <dbReference type="ARBA" id="ARBA00009347"/>
    </source>
</evidence>
<dbReference type="Proteomes" id="UP001595957">
    <property type="component" value="Unassembled WGS sequence"/>
</dbReference>
<dbReference type="Gene3D" id="1.20.140.10">
    <property type="entry name" value="Butyryl-CoA Dehydrogenase, subunit A, domain 3"/>
    <property type="match status" value="1"/>
</dbReference>
<evidence type="ECO:0000256" key="4">
    <source>
        <dbReference type="ARBA" id="ARBA00022827"/>
    </source>
</evidence>
<dbReference type="RefSeq" id="WP_380806369.1">
    <property type="nucleotide sequence ID" value="NZ_JBHSFZ010000058.1"/>
</dbReference>
<accession>A0ABV9F3M7</accession>
<evidence type="ECO:0000259" key="6">
    <source>
        <dbReference type="Pfam" id="PF00441"/>
    </source>
</evidence>
<evidence type="ECO:0000259" key="7">
    <source>
        <dbReference type="Pfam" id="PF02771"/>
    </source>
</evidence>
<keyword evidence="5 8" id="KW-0560">Oxidoreductase</keyword>
<dbReference type="InterPro" id="IPR036250">
    <property type="entry name" value="AcylCo_DH-like_C"/>
</dbReference>
<proteinExistence type="inferred from homology"/>
<sequence>MEFAFTEDQIAITQAAREMLIDTCTPADLRKMLTTGQARDEARWATIKEMGLLGLMAPESAGGLGMGLTDFVGVAEAAGYVGLPEPLVEHAGIAVPLLAALGENDRLVEAIDGHTVALGYPGRAFVADADTAVALLLSDGDTLHLLETAAVELSRQKSIDPFRRLYSVDWTPSAATRRDGGWSDIMDRGAVLAAAQLIGLAQRSIDLAVAYAKERTQFGKPIGSYQAVKHLIATAQVKIEFARPVVYAAAAELALGTLPAKARVSHAKIAAGDAADLATRTAVQVHGAMGVTWEVDLHFFLKRAQALRFDWGTPAQHRARVMERMLNAPTGPDQSFASEVAA</sequence>
<dbReference type="InterPro" id="IPR013786">
    <property type="entry name" value="AcylCoA_DH/ox_N"/>
</dbReference>
<evidence type="ECO:0000256" key="1">
    <source>
        <dbReference type="ARBA" id="ARBA00001974"/>
    </source>
</evidence>
<dbReference type="Gene3D" id="1.10.540.10">
    <property type="entry name" value="Acyl-CoA dehydrogenase/oxidase, N-terminal domain"/>
    <property type="match status" value="1"/>
</dbReference>
<dbReference type="InterPro" id="IPR009075">
    <property type="entry name" value="AcylCo_DH/oxidase_C"/>
</dbReference>
<protein>
    <submittedName>
        <fullName evidence="8">Acyl-CoA dehydrogenase family protein</fullName>
        <ecNumber evidence="8">1.-.-.-</ecNumber>
    </submittedName>
</protein>